<evidence type="ECO:0000256" key="2">
    <source>
        <dbReference type="ARBA" id="ARBA00022723"/>
    </source>
</evidence>
<sequence>MKVTRITGGPLPTNCYLLTDNRTGLTAVIDPGFESEDLTESVLAAGQDKVQAILLTHAHFDHITGVAKVKELTGAKVYLHSDELMFVSDPSLNASGIFYGAQVQQFRVDYPMGDGDEIELGELKIRVIHTPGHTTGGCCFLVEDALFTGDTLMKLSCGRTDFPTGSYHQMMDSLRKLAKLPGDFHVYPGHGPESTLEYERKNNSFLGMDAHDPLY</sequence>
<evidence type="ECO:0000256" key="3">
    <source>
        <dbReference type="ARBA" id="ARBA00022801"/>
    </source>
</evidence>
<evidence type="ECO:0000313" key="9">
    <source>
        <dbReference type="Proteomes" id="UP000515909"/>
    </source>
</evidence>
<dbReference type="Proteomes" id="UP000469440">
    <property type="component" value="Unassembled WGS sequence"/>
</dbReference>
<gene>
    <name evidence="6" type="primary">gloC</name>
    <name evidence="6" type="ORF">CAFE_10350</name>
    <name evidence="7" type="ORF">HCR03_00940</name>
</gene>
<proteinExistence type="predicted"/>
<dbReference type="SMART" id="SM00849">
    <property type="entry name" value="Lactamase_B"/>
    <property type="match status" value="1"/>
</dbReference>
<accession>A0A7G8TBD6</accession>
<evidence type="ECO:0000256" key="1">
    <source>
        <dbReference type="ARBA" id="ARBA00001947"/>
    </source>
</evidence>
<dbReference type="InterPro" id="IPR036866">
    <property type="entry name" value="RibonucZ/Hydroxyglut_hydro"/>
</dbReference>
<evidence type="ECO:0000313" key="6">
    <source>
        <dbReference type="EMBL" id="MVB10352.1"/>
    </source>
</evidence>
<organism evidence="6 8">
    <name type="scientific">Caproicibacter fermentans</name>
    <dbReference type="NCBI Taxonomy" id="2576756"/>
    <lineage>
        <taxon>Bacteria</taxon>
        <taxon>Bacillati</taxon>
        <taxon>Bacillota</taxon>
        <taxon>Clostridia</taxon>
        <taxon>Eubacteriales</taxon>
        <taxon>Acutalibacteraceae</taxon>
        <taxon>Caproicibacter</taxon>
    </lineage>
</organism>
<feature type="domain" description="Metallo-beta-lactamase" evidence="5">
    <location>
        <begin position="12"/>
        <end position="190"/>
    </location>
</feature>
<keyword evidence="4" id="KW-0862">Zinc</keyword>
<evidence type="ECO:0000313" key="7">
    <source>
        <dbReference type="EMBL" id="QNK40927.1"/>
    </source>
</evidence>
<dbReference type="EC" id="3.1.2.6" evidence="6"/>
<keyword evidence="3 6" id="KW-0378">Hydrolase</keyword>
<dbReference type="CDD" id="cd06262">
    <property type="entry name" value="metallo-hydrolase-like_MBL-fold"/>
    <property type="match status" value="1"/>
</dbReference>
<dbReference type="EMBL" id="CP060286">
    <property type="protein sequence ID" value="QNK40927.1"/>
    <property type="molecule type" value="Genomic_DNA"/>
</dbReference>
<keyword evidence="2" id="KW-0479">Metal-binding</keyword>
<dbReference type="KEGG" id="cfem:HCR03_00940"/>
<dbReference type="GO" id="GO:0046872">
    <property type="term" value="F:metal ion binding"/>
    <property type="evidence" value="ECO:0007669"/>
    <property type="project" value="UniProtKB-KW"/>
</dbReference>
<keyword evidence="8" id="KW-1185">Reference proteome</keyword>
<reference evidence="6 8" key="1">
    <citation type="submission" date="2019-09" db="EMBL/GenBank/DDBJ databases">
        <title>Genome sequence of Clostridium sp. EA1.</title>
        <authorList>
            <person name="Poehlein A."/>
            <person name="Bengelsdorf F.R."/>
            <person name="Daniel R."/>
        </authorList>
    </citation>
    <scope>NUCLEOTIDE SEQUENCE [LARGE SCALE GENOMIC DNA]</scope>
    <source>
        <strain evidence="6 8">EA1</strain>
    </source>
</reference>
<dbReference type="EMBL" id="VWXL01000026">
    <property type="protein sequence ID" value="MVB10352.1"/>
    <property type="molecule type" value="Genomic_DNA"/>
</dbReference>
<dbReference type="InterPro" id="IPR001279">
    <property type="entry name" value="Metallo-B-lactamas"/>
</dbReference>
<dbReference type="PANTHER" id="PTHR46233:SF3">
    <property type="entry name" value="HYDROXYACYLGLUTATHIONE HYDROLASE GLOC"/>
    <property type="match status" value="1"/>
</dbReference>
<dbReference type="GO" id="GO:0004416">
    <property type="term" value="F:hydroxyacylglutathione hydrolase activity"/>
    <property type="evidence" value="ECO:0007669"/>
    <property type="project" value="UniProtKB-EC"/>
</dbReference>
<dbReference type="InterPro" id="IPR051453">
    <property type="entry name" value="MBL_Glyoxalase_II"/>
</dbReference>
<evidence type="ECO:0000259" key="5">
    <source>
        <dbReference type="SMART" id="SM00849"/>
    </source>
</evidence>
<protein>
    <submittedName>
        <fullName evidence="6">Hydroxyacylglutathione hydrolase GloC</fullName>
        <ecNumber evidence="6">3.1.2.6</ecNumber>
    </submittedName>
    <submittedName>
        <fullName evidence="7">MBL fold metallo-hydrolase</fullName>
    </submittedName>
</protein>
<dbReference type="SUPFAM" id="SSF56281">
    <property type="entry name" value="Metallo-hydrolase/oxidoreductase"/>
    <property type="match status" value="1"/>
</dbReference>
<accession>A0A6N8HX80</accession>
<dbReference type="Proteomes" id="UP000515909">
    <property type="component" value="Chromosome"/>
</dbReference>
<dbReference type="RefSeq" id="WP_066642422.1">
    <property type="nucleotide sequence ID" value="NZ_CP060286.1"/>
</dbReference>
<name>A0A6N8HX80_9FIRM</name>
<reference evidence="7 9" key="2">
    <citation type="submission" date="2020-08" db="EMBL/GenBank/DDBJ databases">
        <title>The isolate Caproiciproducens sp. 7D4C2 produces n-caproate at mildly acidic conditions from hexoses: genome and rBOX comparison with related strains and chain-elongating bacteria.</title>
        <authorList>
            <person name="Esquivel-Elizondo S."/>
            <person name="Bagci C."/>
            <person name="Temovska M."/>
            <person name="Jeon B.S."/>
            <person name="Bessarab I."/>
            <person name="Williams R.B.H."/>
            <person name="Huson D.H."/>
            <person name="Angenent L.T."/>
        </authorList>
    </citation>
    <scope>NUCLEOTIDE SEQUENCE [LARGE SCALE GENOMIC DNA]</scope>
    <source>
        <strain evidence="7 9">7D4C2</strain>
    </source>
</reference>
<comment type="cofactor">
    <cofactor evidence="1">
        <name>Zn(2+)</name>
        <dbReference type="ChEBI" id="CHEBI:29105"/>
    </cofactor>
</comment>
<dbReference type="Gene3D" id="3.60.15.10">
    <property type="entry name" value="Ribonuclease Z/Hydroxyacylglutathione hydrolase-like"/>
    <property type="match status" value="1"/>
</dbReference>
<evidence type="ECO:0000313" key="8">
    <source>
        <dbReference type="Proteomes" id="UP000469440"/>
    </source>
</evidence>
<dbReference type="AlphaFoldDB" id="A0A6N8HX80"/>
<dbReference type="OrthoDB" id="9802248at2"/>
<evidence type="ECO:0000256" key="4">
    <source>
        <dbReference type="ARBA" id="ARBA00022833"/>
    </source>
</evidence>
<dbReference type="Pfam" id="PF00753">
    <property type="entry name" value="Lactamase_B"/>
    <property type="match status" value="1"/>
</dbReference>
<dbReference type="PANTHER" id="PTHR46233">
    <property type="entry name" value="HYDROXYACYLGLUTATHIONE HYDROLASE GLOC"/>
    <property type="match status" value="1"/>
</dbReference>